<gene>
    <name evidence="1" type="ORF">RTO_24540</name>
</gene>
<dbReference type="EMBL" id="FP929055">
    <property type="protein sequence ID" value="CBL26936.1"/>
    <property type="molecule type" value="Genomic_DNA"/>
</dbReference>
<reference evidence="1 2" key="2">
    <citation type="submission" date="2010-03" db="EMBL/GenBank/DDBJ databases">
        <authorList>
            <person name="Pajon A."/>
        </authorList>
    </citation>
    <scope>NUCLEOTIDE SEQUENCE [LARGE SCALE GENOMIC DNA]</scope>
    <source>
        <strain evidence="1 2">L2-14</strain>
    </source>
</reference>
<accession>D4M6S4</accession>
<dbReference type="HOGENOM" id="CLU_3383623_0_0_9"/>
<organism evidence="1 2">
    <name type="scientific">[Ruminococcus] torques L2-14</name>
    <dbReference type="NCBI Taxonomy" id="657313"/>
    <lineage>
        <taxon>Bacteria</taxon>
        <taxon>Bacillati</taxon>
        <taxon>Bacillota</taxon>
        <taxon>Clostridia</taxon>
        <taxon>Lachnospirales</taxon>
        <taxon>Lachnospiraceae</taxon>
        <taxon>Mediterraneibacter</taxon>
    </lineage>
</organism>
<proteinExistence type="predicted"/>
<dbReference type="AlphaFoldDB" id="D4M6S4"/>
<reference evidence="1 2" key="1">
    <citation type="submission" date="2010-03" db="EMBL/GenBank/DDBJ databases">
        <title>The genome sequence of Ruminococcus torques L2-14.</title>
        <authorList>
            <consortium name="metaHIT consortium -- http://www.metahit.eu/"/>
            <person name="Pajon A."/>
            <person name="Turner K."/>
            <person name="Parkhill J."/>
            <person name="Duncan S."/>
            <person name="Flint H."/>
        </authorList>
    </citation>
    <scope>NUCLEOTIDE SEQUENCE [LARGE SCALE GENOMIC DNA]</scope>
    <source>
        <strain evidence="1 2">L2-14</strain>
    </source>
</reference>
<dbReference type="Proteomes" id="UP000008956">
    <property type="component" value="Chromosome"/>
</dbReference>
<sequence length="33" mass="4046">MFLFWKDKAEHLEIESKKHCSLQFLCRGQKHQV</sequence>
<dbReference type="KEGG" id="rto:RTO_24540"/>
<protein>
    <submittedName>
        <fullName evidence="1">Uncharacterized protein</fullName>
    </submittedName>
</protein>
<name>D4M6S4_9FIRM</name>
<evidence type="ECO:0000313" key="2">
    <source>
        <dbReference type="Proteomes" id="UP000008956"/>
    </source>
</evidence>
<evidence type="ECO:0000313" key="1">
    <source>
        <dbReference type="EMBL" id="CBL26936.1"/>
    </source>
</evidence>